<organism evidence="1 2">
    <name type="scientific">Klebsiella michiganensis</name>
    <dbReference type="NCBI Taxonomy" id="1134687"/>
    <lineage>
        <taxon>Bacteria</taxon>
        <taxon>Pseudomonadati</taxon>
        <taxon>Pseudomonadota</taxon>
        <taxon>Gammaproteobacteria</taxon>
        <taxon>Enterobacterales</taxon>
        <taxon>Enterobacteriaceae</taxon>
        <taxon>Klebsiella/Raoultella group</taxon>
        <taxon>Klebsiella</taxon>
    </lineage>
</organism>
<dbReference type="Proteomes" id="UP000036305">
    <property type="component" value="Unassembled WGS sequence"/>
</dbReference>
<sequence>MAEIILNQACINALFRKRITAGVAQHMRVYRNGNAGLHAIISHHNVNVLSGKRSAFSRQEQLGKIGV</sequence>
<gene>
    <name evidence="1" type="ORF">SK91_02223</name>
</gene>
<proteinExistence type="predicted"/>
<reference evidence="1 2" key="1">
    <citation type="submission" date="2015-06" db="EMBL/GenBank/DDBJ databases">
        <title>The Genome Sequence of None.</title>
        <authorList>
            <consortium name="The Broad Institute Genomics Platform"/>
            <consortium name="The Broad Institute Genome Sequencing Center for Infectious Disease"/>
            <person name="Earl A.M."/>
            <person name="Onderdonk A.B."/>
            <person name="Kirby J."/>
            <person name="Ferraro M.J."/>
            <person name="Huang S."/>
            <person name="Spencer M."/>
            <person name="Fodor A."/>
            <person name="Hooper D."/>
            <person name="Dekker J."/>
            <person name="O'Brien T."/>
            <person name="Quan V."/>
            <person name="Gombosev A."/>
            <person name="Delaney M."/>
            <person name="DuBois A."/>
            <person name="Ernst C."/>
            <person name="Kim D.S."/>
            <person name="Rossman W."/>
            <person name="Gohs F."/>
            <person name="Petruso H."/>
            <person name="Nozar T."/>
            <person name="Mougeot F."/>
            <person name="Manson-McGuire A."/>
            <person name="Young S."/>
            <person name="Abouelleil A."/>
            <person name="Cao P."/>
            <person name="Chapman S.B."/>
            <person name="Griggs A."/>
            <person name="Priest M."/>
            <person name="Shea T."/>
            <person name="Wortman I."/>
            <person name="Wortman J.R."/>
            <person name="Nusbaum C."/>
            <person name="Birren B."/>
        </authorList>
    </citation>
    <scope>NUCLEOTIDE SEQUENCE [LARGE SCALE GENOMIC DNA]</scope>
    <source>
        <strain evidence="1 2">MGH87</strain>
    </source>
</reference>
<dbReference type="EMBL" id="LEUS01000013">
    <property type="protein sequence ID" value="KLY37455.1"/>
    <property type="molecule type" value="Genomic_DNA"/>
</dbReference>
<comment type="caution">
    <text evidence="1">The sequence shown here is derived from an EMBL/GenBank/DDBJ whole genome shotgun (WGS) entry which is preliminary data.</text>
</comment>
<accession>A0ABR5GG89</accession>
<keyword evidence="2" id="KW-1185">Reference proteome</keyword>
<protein>
    <submittedName>
        <fullName evidence="1">Uncharacterized protein</fullName>
    </submittedName>
</protein>
<name>A0ABR5GG89_9ENTR</name>
<evidence type="ECO:0000313" key="2">
    <source>
        <dbReference type="Proteomes" id="UP000036305"/>
    </source>
</evidence>
<evidence type="ECO:0000313" key="1">
    <source>
        <dbReference type="EMBL" id="KLY37455.1"/>
    </source>
</evidence>